<evidence type="ECO:0000313" key="2">
    <source>
        <dbReference type="EMBL" id="QJI03806.1"/>
    </source>
</evidence>
<sequence>MSNMAAWIRHNQGLFVALLICTALVFWSFGCPSKVTSFLDDTRKVTAEELNLELEAETARLESELDQLIKRAGLKQAELARQDAIKQKLFEFAAITAESGTFNPAGLLALTGSVLGFGAIVDNRIKDKVIKNRPLKE</sequence>
<reference evidence="2" key="1">
    <citation type="submission" date="2020-03" db="EMBL/GenBank/DDBJ databases">
        <title>The deep terrestrial virosphere.</title>
        <authorList>
            <person name="Holmfeldt K."/>
            <person name="Nilsson E."/>
            <person name="Simone D."/>
            <person name="Lopez-Fernandez M."/>
            <person name="Wu X."/>
            <person name="de Brujin I."/>
            <person name="Lundin D."/>
            <person name="Andersson A."/>
            <person name="Bertilsson S."/>
            <person name="Dopson M."/>
        </authorList>
    </citation>
    <scope>NUCLEOTIDE SEQUENCE</scope>
    <source>
        <strain evidence="2">TM448B05042</strain>
    </source>
</reference>
<name>A0A6M3Y5R8_9ZZZZ</name>
<keyword evidence="1" id="KW-0175">Coiled coil</keyword>
<dbReference type="AlphaFoldDB" id="A0A6M3Y5R8"/>
<feature type="coiled-coil region" evidence="1">
    <location>
        <begin position="44"/>
        <end position="71"/>
    </location>
</feature>
<organism evidence="2">
    <name type="scientific">viral metagenome</name>
    <dbReference type="NCBI Taxonomy" id="1070528"/>
    <lineage>
        <taxon>unclassified sequences</taxon>
        <taxon>metagenomes</taxon>
        <taxon>organismal metagenomes</taxon>
    </lineage>
</organism>
<proteinExistence type="predicted"/>
<accession>A0A6M3Y5R8</accession>
<evidence type="ECO:0000256" key="1">
    <source>
        <dbReference type="SAM" id="Coils"/>
    </source>
</evidence>
<protein>
    <submittedName>
        <fullName evidence="2">Uncharacterized protein</fullName>
    </submittedName>
</protein>
<gene>
    <name evidence="2" type="ORF">TM448B05042_0002</name>
</gene>
<dbReference type="EMBL" id="MT145121">
    <property type="protein sequence ID" value="QJI03806.1"/>
    <property type="molecule type" value="Genomic_DNA"/>
</dbReference>